<dbReference type="OrthoDB" id="9810297at2"/>
<keyword evidence="4 5" id="KW-0694">RNA-binding</keyword>
<protein>
    <recommendedName>
        <fullName evidence="6">SAM-dependent MTase RsmB/NOP-type domain-containing protein</fullName>
    </recommendedName>
</protein>
<evidence type="ECO:0000256" key="2">
    <source>
        <dbReference type="ARBA" id="ARBA00022679"/>
    </source>
</evidence>
<evidence type="ECO:0000313" key="7">
    <source>
        <dbReference type="EMBL" id="TGY61769.1"/>
    </source>
</evidence>
<comment type="caution">
    <text evidence="5">Lacks conserved residue(s) required for the propagation of feature annotation.</text>
</comment>
<comment type="caution">
    <text evidence="7">The sequence shown here is derived from an EMBL/GenBank/DDBJ whole genome shotgun (WGS) entry which is preliminary data.</text>
</comment>
<name>A0A4S2EZ25_9ACTN</name>
<feature type="active site" description="Nucleophile" evidence="5">
    <location>
        <position position="402"/>
    </location>
</feature>
<dbReference type="EMBL" id="SRYE01000004">
    <property type="protein sequence ID" value="TGY61769.1"/>
    <property type="molecule type" value="Genomic_DNA"/>
</dbReference>
<dbReference type="PRINTS" id="PR02008">
    <property type="entry name" value="RCMTFAMILY"/>
</dbReference>
<dbReference type="AlphaFoldDB" id="A0A4S2EZ25"/>
<dbReference type="Gene3D" id="3.40.50.150">
    <property type="entry name" value="Vaccinia Virus protein VP39"/>
    <property type="match status" value="1"/>
</dbReference>
<evidence type="ECO:0000256" key="5">
    <source>
        <dbReference type="PROSITE-ProRule" id="PRU01023"/>
    </source>
</evidence>
<dbReference type="GO" id="GO:0001510">
    <property type="term" value="P:RNA methylation"/>
    <property type="evidence" value="ECO:0007669"/>
    <property type="project" value="InterPro"/>
</dbReference>
<dbReference type="GO" id="GO:0008173">
    <property type="term" value="F:RNA methyltransferase activity"/>
    <property type="evidence" value="ECO:0007669"/>
    <property type="project" value="InterPro"/>
</dbReference>
<reference evidence="7 8" key="1">
    <citation type="submission" date="2019-04" db="EMBL/GenBank/DDBJ databases">
        <title>Microbes associate with the intestines of laboratory mice.</title>
        <authorList>
            <person name="Navarre W."/>
            <person name="Wong E."/>
            <person name="Huang K."/>
            <person name="Tropini C."/>
            <person name="Ng K."/>
            <person name="Yu B."/>
        </authorList>
    </citation>
    <scope>NUCLEOTIDE SEQUENCE [LARGE SCALE GENOMIC DNA]</scope>
    <source>
        <strain evidence="7 8">NM07_P-09</strain>
    </source>
</reference>
<dbReference type="PANTHER" id="PTHR22807">
    <property type="entry name" value="NOP2 YEAST -RELATED NOL1/NOP2/FMU SUN DOMAIN-CONTAINING"/>
    <property type="match status" value="1"/>
</dbReference>
<dbReference type="GO" id="GO:0003723">
    <property type="term" value="F:RNA binding"/>
    <property type="evidence" value="ECO:0007669"/>
    <property type="project" value="UniProtKB-UniRule"/>
</dbReference>
<dbReference type="Pfam" id="PF01189">
    <property type="entry name" value="Methyltr_RsmB-F"/>
    <property type="match status" value="1"/>
</dbReference>
<dbReference type="RefSeq" id="WP_136012901.1">
    <property type="nucleotide sequence ID" value="NZ_SRYE01000004.1"/>
</dbReference>
<dbReference type="Pfam" id="PF22458">
    <property type="entry name" value="RsmF-B_ferredox"/>
    <property type="match status" value="1"/>
</dbReference>
<dbReference type="InterPro" id="IPR023267">
    <property type="entry name" value="RCMT"/>
</dbReference>
<accession>A0A4S2EZ25</accession>
<dbReference type="SUPFAM" id="SSF48013">
    <property type="entry name" value="NusB-like"/>
    <property type="match status" value="1"/>
</dbReference>
<dbReference type="InterPro" id="IPR001678">
    <property type="entry name" value="MeTrfase_RsmB-F_NOP2_dom"/>
</dbReference>
<sequence length="478" mass="50111">MASCAPARKVALTVVSRARRRDAYARELLRVAPEMTRLSLKSRGLASRLVLGTCACVGQLDDVLDRYVAKPKGLQPRVRDALRLACFELLHLDTATQVAVSQGVELVRDVAPRAAGLANAVLRRVAAEERPRVRAAKDAVEACVANGGVISDELLAAASGMPEWLAATIKASWGDVRAAQVALSQLEPAPVWVATNTGVTTPEAAFAKLQEAQTAPVPIALPGSFLLEKPAALNGSGLIGSVNVVVSDLGSQMVSRIGAPQPGSSLLEVGQGRATKTLLLENAAASLGGAASIVAVDVSESKVRLATERVSHGWEASVLSLAYDATKLADSALPPELDRIFDTVFCDVPCSGTGTMRRHPEIPWTVKQENLGPTGLPQLQWSILCAAAHRVKAGGTLVYATCSICTQEDQAVLDAFLNTPLGSQFAVANVCDAPGVAGAPEPFQELVASHTTPEGYFCSMPALLGPDGHFAARLIRRS</sequence>
<evidence type="ECO:0000313" key="8">
    <source>
        <dbReference type="Proteomes" id="UP000310263"/>
    </source>
</evidence>
<dbReference type="InterPro" id="IPR006027">
    <property type="entry name" value="NusB_RsmB_TIM44"/>
</dbReference>
<evidence type="ECO:0000256" key="1">
    <source>
        <dbReference type="ARBA" id="ARBA00022603"/>
    </source>
</evidence>
<dbReference type="SUPFAM" id="SSF53335">
    <property type="entry name" value="S-adenosyl-L-methionine-dependent methyltransferases"/>
    <property type="match status" value="1"/>
</dbReference>
<dbReference type="PROSITE" id="PS51686">
    <property type="entry name" value="SAM_MT_RSMB_NOP"/>
    <property type="match status" value="1"/>
</dbReference>
<comment type="similarity">
    <text evidence="5">Belongs to the class I-like SAM-binding methyltransferase superfamily. RsmB/NOP family.</text>
</comment>
<gene>
    <name evidence="7" type="ORF">E5334_07120</name>
</gene>
<keyword evidence="8" id="KW-1185">Reference proteome</keyword>
<keyword evidence="1 5" id="KW-0489">Methyltransferase</keyword>
<dbReference type="GO" id="GO:0006355">
    <property type="term" value="P:regulation of DNA-templated transcription"/>
    <property type="evidence" value="ECO:0007669"/>
    <property type="project" value="InterPro"/>
</dbReference>
<dbReference type="Gene3D" id="1.10.940.10">
    <property type="entry name" value="NusB-like"/>
    <property type="match status" value="1"/>
</dbReference>
<dbReference type="InterPro" id="IPR035926">
    <property type="entry name" value="NusB-like_sf"/>
</dbReference>
<dbReference type="Proteomes" id="UP000310263">
    <property type="component" value="Unassembled WGS sequence"/>
</dbReference>
<dbReference type="PANTHER" id="PTHR22807:SF53">
    <property type="entry name" value="RIBOSOMAL RNA SMALL SUBUNIT METHYLTRANSFERASE B-RELATED"/>
    <property type="match status" value="1"/>
</dbReference>
<feature type="domain" description="SAM-dependent MTase RsmB/NOP-type" evidence="6">
    <location>
        <begin position="181"/>
        <end position="477"/>
    </location>
</feature>
<evidence type="ECO:0000259" key="6">
    <source>
        <dbReference type="PROSITE" id="PS51686"/>
    </source>
</evidence>
<proteinExistence type="inferred from homology"/>
<dbReference type="Pfam" id="PF01029">
    <property type="entry name" value="NusB"/>
    <property type="match status" value="1"/>
</dbReference>
<organism evidence="7 8">
    <name type="scientific">Muricaecibacterium torontonense</name>
    <dbReference type="NCBI Taxonomy" id="3032871"/>
    <lineage>
        <taxon>Bacteria</taxon>
        <taxon>Bacillati</taxon>
        <taxon>Actinomycetota</taxon>
        <taxon>Coriobacteriia</taxon>
        <taxon>Coriobacteriales</taxon>
        <taxon>Atopobiaceae</taxon>
        <taxon>Muricaecibacterium</taxon>
    </lineage>
</organism>
<feature type="binding site" evidence="5">
    <location>
        <position position="347"/>
    </location>
    <ligand>
        <name>S-adenosyl-L-methionine</name>
        <dbReference type="ChEBI" id="CHEBI:59789"/>
    </ligand>
</feature>
<dbReference type="InterPro" id="IPR054728">
    <property type="entry name" value="RsmB-like_ferredoxin"/>
</dbReference>
<feature type="binding site" evidence="5">
    <location>
        <position position="324"/>
    </location>
    <ligand>
        <name>S-adenosyl-L-methionine</name>
        <dbReference type="ChEBI" id="CHEBI:59789"/>
    </ligand>
</feature>
<keyword evidence="3 5" id="KW-0949">S-adenosyl-L-methionine</keyword>
<dbReference type="InterPro" id="IPR049560">
    <property type="entry name" value="MeTrfase_RsmB-F_NOP2_cat"/>
</dbReference>
<evidence type="ECO:0000256" key="3">
    <source>
        <dbReference type="ARBA" id="ARBA00022691"/>
    </source>
</evidence>
<feature type="binding site" evidence="5">
    <location>
        <position position="297"/>
    </location>
    <ligand>
        <name>S-adenosyl-L-methionine</name>
        <dbReference type="ChEBI" id="CHEBI:59789"/>
    </ligand>
</feature>
<dbReference type="InterPro" id="IPR029063">
    <property type="entry name" value="SAM-dependent_MTases_sf"/>
</dbReference>
<keyword evidence="2 5" id="KW-0808">Transferase</keyword>
<evidence type="ECO:0000256" key="4">
    <source>
        <dbReference type="ARBA" id="ARBA00022884"/>
    </source>
</evidence>